<evidence type="ECO:0000256" key="4">
    <source>
        <dbReference type="ARBA" id="ARBA00013948"/>
    </source>
</evidence>
<keyword evidence="9 17" id="KW-0418">Kinase</keyword>
<dbReference type="SUPFAM" id="SSF56112">
    <property type="entry name" value="Protein kinase-like (PK-like)"/>
    <property type="match status" value="1"/>
</dbReference>
<keyword evidence="18" id="KW-1185">Reference proteome</keyword>
<dbReference type="EC" id="2.7.11.1" evidence="3"/>
<evidence type="ECO:0000256" key="14">
    <source>
        <dbReference type="ARBA" id="ARBA00048679"/>
    </source>
</evidence>
<evidence type="ECO:0000259" key="16">
    <source>
        <dbReference type="PROSITE" id="PS50011"/>
    </source>
</evidence>
<dbReference type="AlphaFoldDB" id="A0A3N2Q1F9"/>
<keyword evidence="10 15" id="KW-0067">ATP-binding</keyword>
<dbReference type="OrthoDB" id="5979581at2759"/>
<dbReference type="Gene3D" id="3.30.200.20">
    <property type="entry name" value="Phosphorylase Kinase, domain 1"/>
    <property type="match status" value="1"/>
</dbReference>
<dbReference type="PROSITE" id="PS00107">
    <property type="entry name" value="PROTEIN_KINASE_ATP"/>
    <property type="match status" value="1"/>
</dbReference>
<name>A0A3N2Q1F9_SODAK</name>
<evidence type="ECO:0000256" key="2">
    <source>
        <dbReference type="ARBA" id="ARBA00011534"/>
    </source>
</evidence>
<dbReference type="InterPro" id="IPR011009">
    <property type="entry name" value="Kinase-like_dom_sf"/>
</dbReference>
<dbReference type="GO" id="GO:0005524">
    <property type="term" value="F:ATP binding"/>
    <property type="evidence" value="ECO:0007669"/>
    <property type="project" value="UniProtKB-UniRule"/>
</dbReference>
<evidence type="ECO:0000256" key="7">
    <source>
        <dbReference type="ARBA" id="ARBA00022679"/>
    </source>
</evidence>
<keyword evidence="6" id="KW-0723">Serine/threonine-protein kinase</keyword>
<reference evidence="17 18" key="1">
    <citation type="journal article" date="2018" name="Mol. Ecol.">
        <title>The obligate alkalophilic soda-lake fungus Sodiomyces alkalinus has shifted to a protein diet.</title>
        <authorList>
            <person name="Grum-Grzhimaylo A.A."/>
            <person name="Falkoski D.L."/>
            <person name="van den Heuvel J."/>
            <person name="Valero-Jimenez C.A."/>
            <person name="Min B."/>
            <person name="Choi I.G."/>
            <person name="Lipzen A."/>
            <person name="Daum C.G."/>
            <person name="Aanen D.K."/>
            <person name="Tsang A."/>
            <person name="Henrissat B."/>
            <person name="Bilanenko E.N."/>
            <person name="de Vries R.P."/>
            <person name="van Kan J.A.L."/>
            <person name="Grigoriev I.V."/>
            <person name="Debets A.J.M."/>
        </authorList>
    </citation>
    <scope>NUCLEOTIDE SEQUENCE [LARGE SCALE GENOMIC DNA]</scope>
    <source>
        <strain evidence="17 18">F11</strain>
    </source>
</reference>
<evidence type="ECO:0000256" key="11">
    <source>
        <dbReference type="ARBA" id="ARBA00030980"/>
    </source>
</evidence>
<evidence type="ECO:0000256" key="9">
    <source>
        <dbReference type="ARBA" id="ARBA00022777"/>
    </source>
</evidence>
<comment type="function">
    <text evidence="1">Component of the EKC/KEOPS complex that is required for the formation of a threonylcarbamoyl group on adenosine at position 37 (t(6)A37) in tRNAs that read codons beginning with adenine. The complex is probably involved in the transfer of the threonylcarbamoyl moiety of threonylcarbamoyl-AMP (TC-AMP) to the N6 group of A37. BUD32 has ATPase activity in the context of the EKC/KEOPS complex and likely plays a supporting role to the catalytic subunit KAE1. The EKC/KEOPS complex also promotes both telomere uncapping and telomere elongation. The complex is required for efficient recruitment of transcriptional coactivators.</text>
</comment>
<dbReference type="Pfam" id="PF00069">
    <property type="entry name" value="Pkinase"/>
    <property type="match status" value="1"/>
</dbReference>
<evidence type="ECO:0000313" key="17">
    <source>
        <dbReference type="EMBL" id="ROT40445.1"/>
    </source>
</evidence>
<dbReference type="InterPro" id="IPR017441">
    <property type="entry name" value="Protein_kinase_ATP_BS"/>
</dbReference>
<dbReference type="Gene3D" id="1.10.510.10">
    <property type="entry name" value="Transferase(Phosphotransferase) domain 1"/>
    <property type="match status" value="1"/>
</dbReference>
<evidence type="ECO:0000313" key="18">
    <source>
        <dbReference type="Proteomes" id="UP000272025"/>
    </source>
</evidence>
<dbReference type="PANTHER" id="PTHR45646">
    <property type="entry name" value="SERINE/THREONINE-PROTEIN KINASE DOA-RELATED"/>
    <property type="match status" value="1"/>
</dbReference>
<evidence type="ECO:0000256" key="13">
    <source>
        <dbReference type="ARBA" id="ARBA00047899"/>
    </source>
</evidence>
<accession>A0A3N2Q1F9</accession>
<dbReference type="EMBL" id="ML119052">
    <property type="protein sequence ID" value="ROT40445.1"/>
    <property type="molecule type" value="Genomic_DNA"/>
</dbReference>
<dbReference type="Proteomes" id="UP000272025">
    <property type="component" value="Unassembled WGS sequence"/>
</dbReference>
<evidence type="ECO:0000256" key="6">
    <source>
        <dbReference type="ARBA" id="ARBA00022527"/>
    </source>
</evidence>
<evidence type="ECO:0000256" key="12">
    <source>
        <dbReference type="ARBA" id="ARBA00033194"/>
    </source>
</evidence>
<dbReference type="GeneID" id="39581860"/>
<comment type="subunit">
    <text evidence="2">Component of the EKC/KEOPS complex composed of at least BUD32, CGI121, GON7, KAE1 and PCC1; the whole complex dimerizes.</text>
</comment>
<dbReference type="InterPro" id="IPR008266">
    <property type="entry name" value="Tyr_kinase_AS"/>
</dbReference>
<keyword evidence="8 15" id="KW-0547">Nucleotide-binding</keyword>
<keyword evidence="7" id="KW-0808">Transferase</keyword>
<feature type="domain" description="Protein kinase" evidence="16">
    <location>
        <begin position="45"/>
        <end position="389"/>
    </location>
</feature>
<evidence type="ECO:0000256" key="5">
    <source>
        <dbReference type="ARBA" id="ARBA00019973"/>
    </source>
</evidence>
<dbReference type="GO" id="GO:0004674">
    <property type="term" value="F:protein serine/threonine kinase activity"/>
    <property type="evidence" value="ECO:0007669"/>
    <property type="project" value="UniProtKB-KW"/>
</dbReference>
<dbReference type="InterPro" id="IPR051175">
    <property type="entry name" value="CLK_kinases"/>
</dbReference>
<evidence type="ECO:0000256" key="1">
    <source>
        <dbReference type="ARBA" id="ARBA00003747"/>
    </source>
</evidence>
<protein>
    <recommendedName>
        <fullName evidence="5">EKC/KEOPS complex subunit BUD32</fullName>
        <ecNumber evidence="3">2.7.11.1</ecNumber>
    </recommendedName>
    <alternativeName>
        <fullName evidence="11 12">Atypical Serine/threonine protein kinase BUD32</fullName>
    </alternativeName>
    <alternativeName>
        <fullName evidence="4">EKC/KEOPS complex subunit bud32</fullName>
    </alternativeName>
</protein>
<dbReference type="GO" id="GO:0005634">
    <property type="term" value="C:nucleus"/>
    <property type="evidence" value="ECO:0007669"/>
    <property type="project" value="TreeGrafter"/>
</dbReference>
<dbReference type="PANTHER" id="PTHR45646:SF11">
    <property type="entry name" value="SERINE_THREONINE-PROTEIN KINASE DOA"/>
    <property type="match status" value="1"/>
</dbReference>
<dbReference type="RefSeq" id="XP_028468251.1">
    <property type="nucleotide sequence ID" value="XM_028613382.1"/>
</dbReference>
<dbReference type="InterPro" id="IPR000719">
    <property type="entry name" value="Prot_kinase_dom"/>
</dbReference>
<evidence type="ECO:0000256" key="10">
    <source>
        <dbReference type="ARBA" id="ARBA00022840"/>
    </source>
</evidence>
<proteinExistence type="predicted"/>
<sequence>MAHQSSARAFRELPVSDIVEEEGVPGYRADDFYPVSLGEVLADRYRIVAKLGFGVGSTVWLCRDLLAADTRALKTIKVCTAQRTSKMIAQADAEIAVATYLQSVEGEHPGRNYIRLLDTHFAVQSPHGTTHQCLVYQPLGMTLTELRDLFSDRALEKSLFKNTLQIVLCGLDFLHQAGVVHTDISPNNLLLGVKDASTLLELEQAEQNTPIPRKVLPDRSIYISRPMPITHGMPVICDFGTARMGEKHSGDIMPELYRAPEVILGMEWDCKVDLWAVGVMLWDLFEKSTLFGARVNGVLSDEVHLAEMVSLLGPPPPDFISRSEACKKYFDSEGNWVAATPVPGQSLFEREVQLQGEEKDAFVRFARRMLCWRPEERPTAVELMEDDFFKFRCK</sequence>
<dbReference type="STRING" id="1314773.A0A3N2Q1F9"/>
<evidence type="ECO:0000256" key="8">
    <source>
        <dbReference type="ARBA" id="ARBA00022741"/>
    </source>
</evidence>
<gene>
    <name evidence="17" type="ORF">SODALDRAFT_348682</name>
</gene>
<organism evidence="17 18">
    <name type="scientific">Sodiomyces alkalinus (strain CBS 110278 / VKM F-3762 / F11)</name>
    <name type="common">Alkaliphilic filamentous fungus</name>
    <dbReference type="NCBI Taxonomy" id="1314773"/>
    <lineage>
        <taxon>Eukaryota</taxon>
        <taxon>Fungi</taxon>
        <taxon>Dikarya</taxon>
        <taxon>Ascomycota</taxon>
        <taxon>Pezizomycotina</taxon>
        <taxon>Sordariomycetes</taxon>
        <taxon>Hypocreomycetidae</taxon>
        <taxon>Glomerellales</taxon>
        <taxon>Plectosphaerellaceae</taxon>
        <taxon>Sodiomyces</taxon>
    </lineage>
</organism>
<evidence type="ECO:0000256" key="3">
    <source>
        <dbReference type="ARBA" id="ARBA00012513"/>
    </source>
</evidence>
<evidence type="ECO:0000256" key="15">
    <source>
        <dbReference type="PROSITE-ProRule" id="PRU10141"/>
    </source>
</evidence>
<comment type="catalytic activity">
    <reaction evidence="13">
        <text>L-threonyl-[protein] + ATP = O-phospho-L-threonyl-[protein] + ADP + H(+)</text>
        <dbReference type="Rhea" id="RHEA:46608"/>
        <dbReference type="Rhea" id="RHEA-COMP:11060"/>
        <dbReference type="Rhea" id="RHEA-COMP:11605"/>
        <dbReference type="ChEBI" id="CHEBI:15378"/>
        <dbReference type="ChEBI" id="CHEBI:30013"/>
        <dbReference type="ChEBI" id="CHEBI:30616"/>
        <dbReference type="ChEBI" id="CHEBI:61977"/>
        <dbReference type="ChEBI" id="CHEBI:456216"/>
        <dbReference type="EC" id="2.7.11.1"/>
    </reaction>
</comment>
<comment type="catalytic activity">
    <reaction evidence="14">
        <text>L-seryl-[protein] + ATP = O-phospho-L-seryl-[protein] + ADP + H(+)</text>
        <dbReference type="Rhea" id="RHEA:17989"/>
        <dbReference type="Rhea" id="RHEA-COMP:9863"/>
        <dbReference type="Rhea" id="RHEA-COMP:11604"/>
        <dbReference type="ChEBI" id="CHEBI:15378"/>
        <dbReference type="ChEBI" id="CHEBI:29999"/>
        <dbReference type="ChEBI" id="CHEBI:30616"/>
        <dbReference type="ChEBI" id="CHEBI:83421"/>
        <dbReference type="ChEBI" id="CHEBI:456216"/>
        <dbReference type="EC" id="2.7.11.1"/>
    </reaction>
</comment>
<dbReference type="PROSITE" id="PS50011">
    <property type="entry name" value="PROTEIN_KINASE_DOM"/>
    <property type="match status" value="1"/>
</dbReference>
<dbReference type="GO" id="GO:0043484">
    <property type="term" value="P:regulation of RNA splicing"/>
    <property type="evidence" value="ECO:0007669"/>
    <property type="project" value="TreeGrafter"/>
</dbReference>
<feature type="binding site" evidence="15">
    <location>
        <position position="74"/>
    </location>
    <ligand>
        <name>ATP</name>
        <dbReference type="ChEBI" id="CHEBI:30616"/>
    </ligand>
</feature>
<dbReference type="PROSITE" id="PS00109">
    <property type="entry name" value="PROTEIN_KINASE_TYR"/>
    <property type="match status" value="1"/>
</dbReference>
<dbReference type="SMART" id="SM00220">
    <property type="entry name" value="S_TKc"/>
    <property type="match status" value="1"/>
</dbReference>